<evidence type="ECO:0000256" key="5">
    <source>
        <dbReference type="SAM" id="MobiDB-lite"/>
    </source>
</evidence>
<reference evidence="7 8" key="1">
    <citation type="submission" date="2019-08" db="EMBL/GenBank/DDBJ databases">
        <title>A chromosome-level genome assembly, high-density linkage maps, and genome scans reveal the genomic architecture of hybrid incompatibilities underlying speciation via character displacement in darters (Percidae: Etheostominae).</title>
        <authorList>
            <person name="Moran R.L."/>
            <person name="Catchen J.M."/>
            <person name="Fuller R.C."/>
        </authorList>
    </citation>
    <scope>NUCLEOTIDE SEQUENCE [LARGE SCALE GENOMIC DNA]</scope>
    <source>
        <strain evidence="7">EspeVRDwgs_2016</strain>
        <tissue evidence="7">Muscle</tissue>
    </source>
</reference>
<evidence type="ECO:0008006" key="9">
    <source>
        <dbReference type="Google" id="ProtNLM"/>
    </source>
</evidence>
<dbReference type="Pfam" id="PF00822">
    <property type="entry name" value="PMP22_Claudin"/>
    <property type="match status" value="1"/>
</dbReference>
<dbReference type="GO" id="GO:0016247">
    <property type="term" value="F:channel regulator activity"/>
    <property type="evidence" value="ECO:0007669"/>
    <property type="project" value="TreeGrafter"/>
</dbReference>
<feature type="compositionally biased region" description="Basic and acidic residues" evidence="5">
    <location>
        <begin position="139"/>
        <end position="154"/>
    </location>
</feature>
<comment type="subcellular location">
    <subcellularLocation>
        <location evidence="1">Membrane</location>
        <topology evidence="1">Multi-pass membrane protein</topology>
    </subcellularLocation>
</comment>
<keyword evidence="2 6" id="KW-0812">Transmembrane</keyword>
<organism evidence="7 8">
    <name type="scientific">Etheostoma spectabile</name>
    <name type="common">orangethroat darter</name>
    <dbReference type="NCBI Taxonomy" id="54343"/>
    <lineage>
        <taxon>Eukaryota</taxon>
        <taxon>Metazoa</taxon>
        <taxon>Chordata</taxon>
        <taxon>Craniata</taxon>
        <taxon>Vertebrata</taxon>
        <taxon>Euteleostomi</taxon>
        <taxon>Actinopterygii</taxon>
        <taxon>Neopterygii</taxon>
        <taxon>Teleostei</taxon>
        <taxon>Neoteleostei</taxon>
        <taxon>Acanthomorphata</taxon>
        <taxon>Eupercaria</taxon>
        <taxon>Perciformes</taxon>
        <taxon>Percoidei</taxon>
        <taxon>Percidae</taxon>
        <taxon>Etheostomatinae</taxon>
        <taxon>Etheostoma</taxon>
    </lineage>
</organism>
<dbReference type="GO" id="GO:0098970">
    <property type="term" value="P:postsynaptic neurotransmitter receptor diffusion trapping"/>
    <property type="evidence" value="ECO:0007669"/>
    <property type="project" value="TreeGrafter"/>
</dbReference>
<dbReference type="InterPro" id="IPR004031">
    <property type="entry name" value="PMP22/EMP/MP20/Claudin"/>
</dbReference>
<protein>
    <recommendedName>
        <fullName evidence="9">Voltage-dependent calcium channel gamma-2 subunit</fullName>
    </recommendedName>
</protein>
<feature type="transmembrane region" description="Helical" evidence="6">
    <location>
        <begin position="12"/>
        <end position="35"/>
    </location>
</feature>
<dbReference type="PANTHER" id="PTHR12107">
    <property type="entry name" value="VOLTAGE-DEPENDENT CALCIUM CHANNEL GAMMA SUBUNIT"/>
    <property type="match status" value="1"/>
</dbReference>
<accession>A0A5J5CY32</accession>
<comment type="caution">
    <text evidence="7">The sequence shown here is derived from an EMBL/GenBank/DDBJ whole genome shotgun (WGS) entry which is preliminary data.</text>
</comment>
<dbReference type="GO" id="GO:0098943">
    <property type="term" value="P:neurotransmitter receptor transport, postsynaptic endosome to lysosome"/>
    <property type="evidence" value="ECO:0007669"/>
    <property type="project" value="TreeGrafter"/>
</dbReference>
<evidence type="ECO:0000256" key="3">
    <source>
        <dbReference type="ARBA" id="ARBA00022989"/>
    </source>
</evidence>
<dbReference type="GO" id="GO:0051968">
    <property type="term" value="P:positive regulation of synaptic transmission, glutamatergic"/>
    <property type="evidence" value="ECO:0007669"/>
    <property type="project" value="TreeGrafter"/>
</dbReference>
<dbReference type="Gene3D" id="1.20.140.150">
    <property type="match status" value="1"/>
</dbReference>
<evidence type="ECO:0000313" key="8">
    <source>
        <dbReference type="Proteomes" id="UP000327493"/>
    </source>
</evidence>
<evidence type="ECO:0000256" key="2">
    <source>
        <dbReference type="ARBA" id="ARBA00022692"/>
    </source>
</evidence>
<dbReference type="Proteomes" id="UP000327493">
    <property type="component" value="Chromosome 15"/>
</dbReference>
<sequence>MGLFDRGVQMLLTTVGAFAAFSLMTIAVGTDYWLYSRGVCRSKSMNENETSKKNEEVMTHSGLWRTCCLEATDGRSLIAAENTDCVFGSAGPHILLTEWTQVGDAPPSGCTVKRDRVREEVWDRNGGPCDEGGTLWMRGRPEIKADSRATEEQD</sequence>
<evidence type="ECO:0000256" key="1">
    <source>
        <dbReference type="ARBA" id="ARBA00004141"/>
    </source>
</evidence>
<feature type="region of interest" description="Disordered" evidence="5">
    <location>
        <begin position="132"/>
        <end position="154"/>
    </location>
</feature>
<dbReference type="GO" id="GO:0005245">
    <property type="term" value="F:voltage-gated calcium channel activity"/>
    <property type="evidence" value="ECO:0007669"/>
    <property type="project" value="TreeGrafter"/>
</dbReference>
<evidence type="ECO:0000256" key="4">
    <source>
        <dbReference type="ARBA" id="ARBA00023136"/>
    </source>
</evidence>
<dbReference type="EMBL" id="VOFY01000015">
    <property type="protein sequence ID" value="KAA8585490.1"/>
    <property type="molecule type" value="Genomic_DNA"/>
</dbReference>
<dbReference type="GO" id="GO:0099590">
    <property type="term" value="P:neurotransmitter receptor internalization"/>
    <property type="evidence" value="ECO:0007669"/>
    <property type="project" value="TreeGrafter"/>
</dbReference>
<dbReference type="GO" id="GO:0098839">
    <property type="term" value="C:postsynaptic density membrane"/>
    <property type="evidence" value="ECO:0007669"/>
    <property type="project" value="TreeGrafter"/>
</dbReference>
<evidence type="ECO:0000313" key="7">
    <source>
        <dbReference type="EMBL" id="KAA8585490.1"/>
    </source>
</evidence>
<name>A0A5J5CY32_9PERO</name>
<dbReference type="GO" id="GO:0032281">
    <property type="term" value="C:AMPA glutamate receptor complex"/>
    <property type="evidence" value="ECO:0007669"/>
    <property type="project" value="TreeGrafter"/>
</dbReference>
<dbReference type="PANTHER" id="PTHR12107:SF1">
    <property type="entry name" value="VOLTAGE-DEPENDENT CALCIUM CHANNEL GAMMA-2 SUBUNIT"/>
    <property type="match status" value="1"/>
</dbReference>
<keyword evidence="8" id="KW-1185">Reference proteome</keyword>
<dbReference type="AlphaFoldDB" id="A0A5J5CY32"/>
<keyword evidence="4 6" id="KW-0472">Membrane</keyword>
<dbReference type="InterPro" id="IPR051072">
    <property type="entry name" value="CACNG_subunit"/>
</dbReference>
<proteinExistence type="predicted"/>
<evidence type="ECO:0000256" key="6">
    <source>
        <dbReference type="SAM" id="Phobius"/>
    </source>
</evidence>
<keyword evidence="3 6" id="KW-1133">Transmembrane helix</keyword>
<dbReference type="GO" id="GO:0019226">
    <property type="term" value="P:transmission of nerve impulse"/>
    <property type="evidence" value="ECO:0007669"/>
    <property type="project" value="TreeGrafter"/>
</dbReference>
<gene>
    <name evidence="7" type="ORF">FQN60_004184</name>
</gene>